<dbReference type="GO" id="GO:0005220">
    <property type="term" value="F:inositol 1,4,5-trisphosphate-gated calcium channel activity"/>
    <property type="evidence" value="ECO:0007669"/>
    <property type="project" value="TreeGrafter"/>
</dbReference>
<sequence>GLERDKFDNKTVTFEEHIKVEHNMWHYLFFIVLVKVKDSTEYTGPESYVAEMIR</sequence>
<organism evidence="1">
    <name type="scientific">Tetraodon nigroviridis</name>
    <name type="common">Spotted green pufferfish</name>
    <name type="synonym">Chelonodon nigroviridis</name>
    <dbReference type="NCBI Taxonomy" id="99883"/>
    <lineage>
        <taxon>Eukaryota</taxon>
        <taxon>Metazoa</taxon>
        <taxon>Chordata</taxon>
        <taxon>Craniata</taxon>
        <taxon>Vertebrata</taxon>
        <taxon>Euteleostomi</taxon>
        <taxon>Actinopterygii</taxon>
        <taxon>Neopterygii</taxon>
        <taxon>Teleostei</taxon>
        <taxon>Neoteleostei</taxon>
        <taxon>Acanthomorphata</taxon>
        <taxon>Eupercaria</taxon>
        <taxon>Tetraodontiformes</taxon>
        <taxon>Tetradontoidea</taxon>
        <taxon>Tetraodontidae</taxon>
        <taxon>Tetraodon</taxon>
    </lineage>
</organism>
<dbReference type="GO" id="GO:0005789">
    <property type="term" value="C:endoplasmic reticulum membrane"/>
    <property type="evidence" value="ECO:0007669"/>
    <property type="project" value="TreeGrafter"/>
</dbReference>
<reference evidence="1" key="2">
    <citation type="submission" date="2004-02" db="EMBL/GenBank/DDBJ databases">
        <authorList>
            <consortium name="Genoscope"/>
            <consortium name="Whitehead Institute Centre for Genome Research"/>
        </authorList>
    </citation>
    <scope>NUCLEOTIDE SEQUENCE</scope>
</reference>
<dbReference type="OrthoDB" id="76898at2759"/>
<dbReference type="GO" id="GO:0051209">
    <property type="term" value="P:release of sequestered calcium ion into cytosol"/>
    <property type="evidence" value="ECO:0007669"/>
    <property type="project" value="TreeGrafter"/>
</dbReference>
<dbReference type="GO" id="GO:0070679">
    <property type="term" value="F:inositol 1,4,5 trisphosphate binding"/>
    <property type="evidence" value="ECO:0007669"/>
    <property type="project" value="TreeGrafter"/>
</dbReference>
<dbReference type="HOGENOM" id="CLU_000206_1_0_1"/>
<dbReference type="PANTHER" id="PTHR13715:SF52">
    <property type="entry name" value="INOSITOL 1,4,5-TRISPHOSPHATE RECEPTOR TYPE 1"/>
    <property type="match status" value="1"/>
</dbReference>
<dbReference type="GO" id="GO:0005509">
    <property type="term" value="F:calcium ion binding"/>
    <property type="evidence" value="ECO:0007669"/>
    <property type="project" value="TreeGrafter"/>
</dbReference>
<reference evidence="1" key="1">
    <citation type="journal article" date="2004" name="Nature">
        <title>Genome duplication in the teleost fish Tetraodon nigroviridis reveals the early vertebrate proto-karyotype.</title>
        <authorList>
            <person name="Jaillon O."/>
            <person name="Aury J.-M."/>
            <person name="Brunet F."/>
            <person name="Petit J.-L."/>
            <person name="Stange-Thomann N."/>
            <person name="Mauceli E."/>
            <person name="Bouneau L."/>
            <person name="Fischer C."/>
            <person name="Ozouf-Costaz C."/>
            <person name="Bernot A."/>
            <person name="Nicaud S."/>
            <person name="Jaffe D."/>
            <person name="Fisher S."/>
            <person name="Lutfalla G."/>
            <person name="Dossat C."/>
            <person name="Segurens B."/>
            <person name="Dasilva C."/>
            <person name="Salanoubat M."/>
            <person name="Levy M."/>
            <person name="Boudet N."/>
            <person name="Castellano S."/>
            <person name="Anthouard V."/>
            <person name="Jubin C."/>
            <person name="Castelli V."/>
            <person name="Katinka M."/>
            <person name="Vacherie B."/>
            <person name="Biemont C."/>
            <person name="Skalli Z."/>
            <person name="Cattolico L."/>
            <person name="Poulain J."/>
            <person name="De Berardinis V."/>
            <person name="Cruaud C."/>
            <person name="Duprat S."/>
            <person name="Brottier P."/>
            <person name="Coutanceau J.-P."/>
            <person name="Gouzy J."/>
            <person name="Parra G."/>
            <person name="Lardier G."/>
            <person name="Chapple C."/>
            <person name="McKernan K.J."/>
            <person name="McEwan P."/>
            <person name="Bosak S."/>
            <person name="Kellis M."/>
            <person name="Volff J.-N."/>
            <person name="Guigo R."/>
            <person name="Zody M.C."/>
            <person name="Mesirov J."/>
            <person name="Lindblad-Toh K."/>
            <person name="Birren B."/>
            <person name="Nusbaum C."/>
            <person name="Kahn D."/>
            <person name="Robinson-Rechavi M."/>
            <person name="Laudet V."/>
            <person name="Schachter V."/>
            <person name="Quetier F."/>
            <person name="Saurin W."/>
            <person name="Scarpelli C."/>
            <person name="Wincker P."/>
            <person name="Lander E.S."/>
            <person name="Weissenbach J."/>
            <person name="Roest Crollius H."/>
        </authorList>
    </citation>
    <scope>NUCLEOTIDE SEQUENCE [LARGE SCALE GENOMIC DNA]</scope>
</reference>
<dbReference type="GO" id="GO:0030667">
    <property type="term" value="C:secretory granule membrane"/>
    <property type="evidence" value="ECO:0007669"/>
    <property type="project" value="TreeGrafter"/>
</dbReference>
<dbReference type="GO" id="GO:0035091">
    <property type="term" value="F:phosphatidylinositol binding"/>
    <property type="evidence" value="ECO:0007669"/>
    <property type="project" value="TreeGrafter"/>
</dbReference>
<dbReference type="EMBL" id="CAAE01006646">
    <property type="protein sequence ID" value="CAF89254.1"/>
    <property type="molecule type" value="Genomic_DNA"/>
</dbReference>
<name>Q4TCX8_TETNG</name>
<accession>Q4TCX8</accession>
<dbReference type="InterPro" id="IPR015925">
    <property type="entry name" value="Ryanodine_IP3_receptor"/>
</dbReference>
<dbReference type="PANTHER" id="PTHR13715">
    <property type="entry name" value="RYANODINE RECEPTOR AND IP3 RECEPTOR"/>
    <property type="match status" value="1"/>
</dbReference>
<proteinExistence type="predicted"/>
<evidence type="ECO:0000313" key="1">
    <source>
        <dbReference type="EMBL" id="CAF89254.1"/>
    </source>
</evidence>
<feature type="non-terminal residue" evidence="1">
    <location>
        <position position="1"/>
    </location>
</feature>
<feature type="non-terminal residue" evidence="1">
    <location>
        <position position="54"/>
    </location>
</feature>
<comment type="caution">
    <text evidence="1">The sequence shown here is derived from an EMBL/GenBank/DDBJ whole genome shotgun (WGS) entry which is preliminary data.</text>
</comment>
<dbReference type="AlphaFoldDB" id="Q4TCX8"/>
<dbReference type="GO" id="GO:0005886">
    <property type="term" value="C:plasma membrane"/>
    <property type="evidence" value="ECO:0007669"/>
    <property type="project" value="TreeGrafter"/>
</dbReference>
<gene>
    <name evidence="1" type="ORF">GSTENG00003090001</name>
</gene>
<protein>
    <submittedName>
        <fullName evidence="1">(spotted green pufferfish) hypothetical protein</fullName>
    </submittedName>
</protein>
<dbReference type="KEGG" id="tng:GSTEN00003090G001"/>
<dbReference type="GO" id="GO:0016529">
    <property type="term" value="C:sarcoplasmic reticulum"/>
    <property type="evidence" value="ECO:0007669"/>
    <property type="project" value="TreeGrafter"/>
</dbReference>